<evidence type="ECO:0008006" key="2">
    <source>
        <dbReference type="Google" id="ProtNLM"/>
    </source>
</evidence>
<proteinExistence type="predicted"/>
<evidence type="ECO:0000313" key="1">
    <source>
        <dbReference type="EMBL" id="XCB28783.1"/>
    </source>
</evidence>
<dbReference type="AlphaFoldDB" id="A0AAU7ZK98"/>
<protein>
    <recommendedName>
        <fullName evidence="2">Lipoprotein</fullName>
    </recommendedName>
</protein>
<sequence>MAFNTKTRVEKSESFLPLFHFYKLEEQKESALNRSYVALAILICLAGCKSEPKPSIVQQRTIVQQVEDAGAGDLSRADVAGLQIWLTKHSDVARNIASQCKEAMKADTAWKNSAEGRICIAEKDAGYSN</sequence>
<keyword evidence="1" id="KW-0614">Plasmid</keyword>
<dbReference type="RefSeq" id="WP_353070438.1">
    <property type="nucleotide sequence ID" value="NZ_CP132933.1"/>
</dbReference>
<dbReference type="KEGG" id="temp:RBB75_20310"/>
<reference evidence="1" key="1">
    <citation type="submission" date="2023-08" db="EMBL/GenBank/DDBJ databases">
        <authorList>
            <person name="Messyasz A."/>
            <person name="Mannisto M.K."/>
            <person name="Kerkhof L.J."/>
            <person name="Haggblom M."/>
        </authorList>
    </citation>
    <scope>NUCLEOTIDE SEQUENCE</scope>
    <source>
        <strain evidence="1">M8UP23</strain>
        <plasmid evidence="1">unnamed1</plasmid>
    </source>
</reference>
<dbReference type="EMBL" id="CP132933">
    <property type="protein sequence ID" value="XCB28783.1"/>
    <property type="molecule type" value="Genomic_DNA"/>
</dbReference>
<accession>A0AAU7ZK98</accession>
<geneLocation type="plasmid" evidence="1">
    <name>unnamed1</name>
</geneLocation>
<gene>
    <name evidence="1" type="ORF">RBB75_20310</name>
</gene>
<reference evidence="1" key="2">
    <citation type="journal article" date="2024" name="Environ. Microbiol.">
        <title>Genome analysis and description of Tunturibacter gen. nov. expands the diversity of Terriglobia in tundra soils.</title>
        <authorList>
            <person name="Messyasz A."/>
            <person name="Mannisto M.K."/>
            <person name="Kerkhof L.J."/>
            <person name="Haggblom M.M."/>
        </authorList>
    </citation>
    <scope>NUCLEOTIDE SEQUENCE</scope>
    <source>
        <strain evidence="1">M8UP23</strain>
    </source>
</reference>
<organism evidence="1">
    <name type="scientific">Tunturiibacter empetritectus</name>
    <dbReference type="NCBI Taxonomy" id="3069691"/>
    <lineage>
        <taxon>Bacteria</taxon>
        <taxon>Pseudomonadati</taxon>
        <taxon>Acidobacteriota</taxon>
        <taxon>Terriglobia</taxon>
        <taxon>Terriglobales</taxon>
        <taxon>Acidobacteriaceae</taxon>
        <taxon>Tunturiibacter</taxon>
    </lineage>
</organism>
<name>A0AAU7ZK98_9BACT</name>